<evidence type="ECO:0000313" key="1">
    <source>
        <dbReference type="EMBL" id="OAP13188.1"/>
    </source>
</evidence>
<proteinExistence type="predicted"/>
<name>A0A178W4K8_ARATH</name>
<evidence type="ECO:0000313" key="2">
    <source>
        <dbReference type="Proteomes" id="UP000078284"/>
    </source>
</evidence>
<gene>
    <name evidence="1" type="ordered locus">AXX17_At1g55210</name>
</gene>
<protein>
    <submittedName>
        <fullName evidence="1">Uncharacterized protein</fullName>
    </submittedName>
</protein>
<dbReference type="Proteomes" id="UP000078284">
    <property type="component" value="Chromosome 1"/>
</dbReference>
<sequence length="52" mass="6104">MQVLLPLPEYRELDITSTQSRISSSMRVYDGIRNCTKIIIYLQYTNHQASQQ</sequence>
<dbReference type="EMBL" id="LUHQ01000001">
    <property type="protein sequence ID" value="OAP13188.1"/>
    <property type="molecule type" value="Genomic_DNA"/>
</dbReference>
<comment type="caution">
    <text evidence="1">The sequence shown here is derived from an EMBL/GenBank/DDBJ whole genome shotgun (WGS) entry which is preliminary data.</text>
</comment>
<accession>A0A178W4K8</accession>
<organism evidence="1 2">
    <name type="scientific">Arabidopsis thaliana</name>
    <name type="common">Mouse-ear cress</name>
    <dbReference type="NCBI Taxonomy" id="3702"/>
    <lineage>
        <taxon>Eukaryota</taxon>
        <taxon>Viridiplantae</taxon>
        <taxon>Streptophyta</taxon>
        <taxon>Embryophyta</taxon>
        <taxon>Tracheophyta</taxon>
        <taxon>Spermatophyta</taxon>
        <taxon>Magnoliopsida</taxon>
        <taxon>eudicotyledons</taxon>
        <taxon>Gunneridae</taxon>
        <taxon>Pentapetalae</taxon>
        <taxon>rosids</taxon>
        <taxon>malvids</taxon>
        <taxon>Brassicales</taxon>
        <taxon>Brassicaceae</taxon>
        <taxon>Camelineae</taxon>
        <taxon>Arabidopsis</taxon>
    </lineage>
</organism>
<dbReference type="AlphaFoldDB" id="A0A178W4K8"/>
<reference evidence="2" key="1">
    <citation type="journal article" date="2016" name="Proc. Natl. Acad. Sci. U.S.A.">
        <title>Chromosome-level assembly of Arabidopsis thaliana Ler reveals the extent of translocation and inversion polymorphisms.</title>
        <authorList>
            <person name="Zapata L."/>
            <person name="Ding J."/>
            <person name="Willing E.M."/>
            <person name="Hartwig B."/>
            <person name="Bezdan D."/>
            <person name="Jiao W.B."/>
            <person name="Patel V."/>
            <person name="Velikkakam James G."/>
            <person name="Koornneef M."/>
            <person name="Ossowski S."/>
            <person name="Schneeberger K."/>
        </authorList>
    </citation>
    <scope>NUCLEOTIDE SEQUENCE [LARGE SCALE GENOMIC DNA]</scope>
    <source>
        <strain evidence="2">cv. Landsberg erecta</strain>
    </source>
</reference>